<dbReference type="OrthoDB" id="9802053at2"/>
<dbReference type="KEGG" id="rpe:RPE_4534"/>
<protein>
    <submittedName>
        <fullName evidence="1">Uncharacterized protein</fullName>
    </submittedName>
</protein>
<gene>
    <name evidence="1" type="ordered locus">RPE_4534</name>
</gene>
<name>Q07HY0_RHOP5</name>
<dbReference type="HOGENOM" id="CLU_993208_0_0_5"/>
<dbReference type="Pfam" id="PF13289">
    <property type="entry name" value="SIR2_2"/>
    <property type="match status" value="1"/>
</dbReference>
<accession>Q07HY0</accession>
<reference evidence="1" key="1">
    <citation type="submission" date="2006-09" db="EMBL/GenBank/DDBJ databases">
        <title>Complete sequence of Rhodopseudomonas palustris BisA53.</title>
        <authorList>
            <consortium name="US DOE Joint Genome Institute"/>
            <person name="Copeland A."/>
            <person name="Lucas S."/>
            <person name="Lapidus A."/>
            <person name="Barry K."/>
            <person name="Detter J.C."/>
            <person name="Glavina del Rio T."/>
            <person name="Hammon N."/>
            <person name="Israni S."/>
            <person name="Dalin E."/>
            <person name="Tice H."/>
            <person name="Pitluck S."/>
            <person name="Chain P."/>
            <person name="Malfatti S."/>
            <person name="Shin M."/>
            <person name="Vergez L."/>
            <person name="Schmutz J."/>
            <person name="Larimer F."/>
            <person name="Land M."/>
            <person name="Hauser L."/>
            <person name="Pelletier D.A."/>
            <person name="Kyrpides N."/>
            <person name="Kim E."/>
            <person name="Harwood C.S."/>
            <person name="Oda Y."/>
            <person name="Richardson P."/>
        </authorList>
    </citation>
    <scope>NUCLEOTIDE SEQUENCE [LARGE SCALE GENOMIC DNA]</scope>
    <source>
        <strain evidence="1">BisA53</strain>
    </source>
</reference>
<sequence length="300" mass="32932">MTAQSFADILDGLKAGQVIPYLGPGVLQLAGDDCTVPSSPALLAAQLTAKVKVPHKLRANLTGAAQYIENFKHRSTLTKMLVAAFAPSMAPTELHRFFAAQPSLPLLVNAWYDDVPQKALASRSQWGMVQGVSQTEHFGRWVNYFHADGSPVPDAMPSIVTEDACIFATPPEEVADWTTLLYQPIGSVGPAANFLVSDSDYVEVLTEIDIQTPIPLPVQQLRAGRNFLFLGCRFSEQLERVFARQIMKRSSDKHWAVLPEPPTRNEARFLEEQNITRIDMPLSDFVASLQGLRQSDGAAA</sequence>
<proteinExistence type="predicted"/>
<dbReference type="eggNOG" id="ENOG502Z8CH">
    <property type="taxonomic scope" value="Bacteria"/>
</dbReference>
<dbReference type="STRING" id="316055.RPE_4534"/>
<dbReference type="AlphaFoldDB" id="Q07HY0"/>
<organism evidence="1">
    <name type="scientific">Rhodopseudomonas palustris (strain BisA53)</name>
    <dbReference type="NCBI Taxonomy" id="316055"/>
    <lineage>
        <taxon>Bacteria</taxon>
        <taxon>Pseudomonadati</taxon>
        <taxon>Pseudomonadota</taxon>
        <taxon>Alphaproteobacteria</taxon>
        <taxon>Hyphomicrobiales</taxon>
        <taxon>Nitrobacteraceae</taxon>
        <taxon>Rhodopseudomonas</taxon>
    </lineage>
</organism>
<dbReference type="EMBL" id="CP000463">
    <property type="protein sequence ID" value="ABJ08454.1"/>
    <property type="molecule type" value="Genomic_DNA"/>
</dbReference>
<evidence type="ECO:0000313" key="1">
    <source>
        <dbReference type="EMBL" id="ABJ08454.1"/>
    </source>
</evidence>